<keyword evidence="6" id="KW-0378">Hydrolase</keyword>
<evidence type="ECO:0000256" key="11">
    <source>
        <dbReference type="ARBA" id="ARBA00023268"/>
    </source>
</evidence>
<dbReference type="InterPro" id="IPR015887">
    <property type="entry name" value="DNA_glyclase_Znf_dom_DNA_BS"/>
</dbReference>
<evidence type="ECO:0000256" key="4">
    <source>
        <dbReference type="ARBA" id="ARBA00022763"/>
    </source>
</evidence>
<evidence type="ECO:0000256" key="5">
    <source>
        <dbReference type="ARBA" id="ARBA00022771"/>
    </source>
</evidence>
<evidence type="ECO:0000256" key="8">
    <source>
        <dbReference type="ARBA" id="ARBA00023125"/>
    </source>
</evidence>
<dbReference type="SMART" id="SM01232">
    <property type="entry name" value="H2TH"/>
    <property type="match status" value="1"/>
</dbReference>
<gene>
    <name evidence="15" type="ORF">UFOPK1421_00580</name>
</gene>
<keyword evidence="3" id="KW-0479">Metal-binding</keyword>
<evidence type="ECO:0000313" key="15">
    <source>
        <dbReference type="EMBL" id="CAB4539796.1"/>
    </source>
</evidence>
<proteinExistence type="inferred from homology"/>
<evidence type="ECO:0000259" key="14">
    <source>
        <dbReference type="PROSITE" id="PS51066"/>
    </source>
</evidence>
<reference evidence="15" key="1">
    <citation type="submission" date="2020-05" db="EMBL/GenBank/DDBJ databases">
        <authorList>
            <person name="Chiriac C."/>
            <person name="Salcher M."/>
            <person name="Ghai R."/>
            <person name="Kavagutti S V."/>
        </authorList>
    </citation>
    <scope>NUCLEOTIDE SEQUENCE</scope>
</reference>
<organism evidence="15">
    <name type="scientific">freshwater metagenome</name>
    <dbReference type="NCBI Taxonomy" id="449393"/>
    <lineage>
        <taxon>unclassified sequences</taxon>
        <taxon>metagenomes</taxon>
        <taxon>ecological metagenomes</taxon>
    </lineage>
</organism>
<dbReference type="SUPFAM" id="SSF81624">
    <property type="entry name" value="N-terminal domain of MutM-like DNA repair proteins"/>
    <property type="match status" value="1"/>
</dbReference>
<keyword evidence="10" id="KW-0456">Lyase</keyword>
<evidence type="ECO:0000256" key="7">
    <source>
        <dbReference type="ARBA" id="ARBA00022833"/>
    </source>
</evidence>
<dbReference type="PANTHER" id="PTHR42697:SF1">
    <property type="entry name" value="ENDONUCLEASE 8"/>
    <property type="match status" value="1"/>
</dbReference>
<protein>
    <recommendedName>
        <fullName evidence="2">DNA-(apurinic or apyrimidinic site) lyase</fullName>
        <ecNumber evidence="2">4.2.99.18</ecNumber>
    </recommendedName>
</protein>
<dbReference type="Gene3D" id="1.10.8.50">
    <property type="match status" value="1"/>
</dbReference>
<dbReference type="SUPFAM" id="SSF46946">
    <property type="entry name" value="S13-like H2TH domain"/>
    <property type="match status" value="1"/>
</dbReference>
<dbReference type="Gene3D" id="3.20.190.10">
    <property type="entry name" value="MutM-like, N-terminal"/>
    <property type="match status" value="1"/>
</dbReference>
<evidence type="ECO:0000256" key="13">
    <source>
        <dbReference type="ARBA" id="ARBA00044632"/>
    </source>
</evidence>
<dbReference type="GO" id="GO:0008270">
    <property type="term" value="F:zinc ion binding"/>
    <property type="evidence" value="ECO:0007669"/>
    <property type="project" value="UniProtKB-KW"/>
</dbReference>
<keyword evidence="4" id="KW-0227">DNA damage</keyword>
<dbReference type="PROSITE" id="PS51066">
    <property type="entry name" value="ZF_FPG_2"/>
    <property type="match status" value="1"/>
</dbReference>
<dbReference type="SUPFAM" id="SSF57716">
    <property type="entry name" value="Glucocorticoid receptor-like (DNA-binding domain)"/>
    <property type="match status" value="1"/>
</dbReference>
<keyword evidence="11" id="KW-0511">Multifunctional enzyme</keyword>
<evidence type="ECO:0000256" key="1">
    <source>
        <dbReference type="ARBA" id="ARBA00009409"/>
    </source>
</evidence>
<dbReference type="PROSITE" id="PS01242">
    <property type="entry name" value="ZF_FPG_1"/>
    <property type="match status" value="1"/>
</dbReference>
<dbReference type="GO" id="GO:0000703">
    <property type="term" value="F:oxidized pyrimidine nucleobase lesion DNA N-glycosylase activity"/>
    <property type="evidence" value="ECO:0007669"/>
    <property type="project" value="TreeGrafter"/>
</dbReference>
<dbReference type="GO" id="GO:0140078">
    <property type="term" value="F:class I DNA-(apurinic or apyrimidinic site) endonuclease activity"/>
    <property type="evidence" value="ECO:0007669"/>
    <property type="project" value="UniProtKB-EC"/>
</dbReference>
<dbReference type="InterPro" id="IPR010979">
    <property type="entry name" value="Ribosomal_uS13-like_H2TH"/>
</dbReference>
<comment type="catalytic activity">
    <reaction evidence="13">
        <text>2'-deoxyribonucleotide-(2'-deoxyribose 5'-phosphate)-2'-deoxyribonucleotide-DNA = a 3'-end 2'-deoxyribonucleotide-(2,3-dehydro-2,3-deoxyribose 5'-phosphate)-DNA + a 5'-end 5'-phospho-2'-deoxyribonucleoside-DNA + H(+)</text>
        <dbReference type="Rhea" id="RHEA:66592"/>
        <dbReference type="Rhea" id="RHEA-COMP:13180"/>
        <dbReference type="Rhea" id="RHEA-COMP:16897"/>
        <dbReference type="Rhea" id="RHEA-COMP:17067"/>
        <dbReference type="ChEBI" id="CHEBI:15378"/>
        <dbReference type="ChEBI" id="CHEBI:136412"/>
        <dbReference type="ChEBI" id="CHEBI:157695"/>
        <dbReference type="ChEBI" id="CHEBI:167181"/>
        <dbReference type="EC" id="4.2.99.18"/>
    </reaction>
</comment>
<dbReference type="GO" id="GO:0003684">
    <property type="term" value="F:damaged DNA binding"/>
    <property type="evidence" value="ECO:0007669"/>
    <property type="project" value="InterPro"/>
</dbReference>
<keyword evidence="7" id="KW-0862">Zinc</keyword>
<dbReference type="AlphaFoldDB" id="A0A6J6BLF9"/>
<dbReference type="EC" id="4.2.99.18" evidence="2"/>
<evidence type="ECO:0000256" key="6">
    <source>
        <dbReference type="ARBA" id="ARBA00022801"/>
    </source>
</evidence>
<keyword evidence="12" id="KW-0326">Glycosidase</keyword>
<dbReference type="InterPro" id="IPR000214">
    <property type="entry name" value="Znf_DNA_glyclase/AP_lyase"/>
</dbReference>
<keyword evidence="5" id="KW-0863">Zinc-finger</keyword>
<comment type="similarity">
    <text evidence="1">Belongs to the FPG family.</text>
</comment>
<dbReference type="EMBL" id="CAEZSL010000049">
    <property type="protein sequence ID" value="CAB4539796.1"/>
    <property type="molecule type" value="Genomic_DNA"/>
</dbReference>
<evidence type="ECO:0000256" key="9">
    <source>
        <dbReference type="ARBA" id="ARBA00023204"/>
    </source>
</evidence>
<name>A0A6J6BLF9_9ZZZZ</name>
<evidence type="ECO:0000256" key="10">
    <source>
        <dbReference type="ARBA" id="ARBA00023239"/>
    </source>
</evidence>
<evidence type="ECO:0000256" key="3">
    <source>
        <dbReference type="ARBA" id="ARBA00022723"/>
    </source>
</evidence>
<dbReference type="InterPro" id="IPR035937">
    <property type="entry name" value="FPG_N"/>
</dbReference>
<feature type="domain" description="FPG-type" evidence="14">
    <location>
        <begin position="195"/>
        <end position="231"/>
    </location>
</feature>
<dbReference type="GO" id="GO:0006284">
    <property type="term" value="P:base-excision repair"/>
    <property type="evidence" value="ECO:0007669"/>
    <property type="project" value="InterPro"/>
</dbReference>
<evidence type="ECO:0000256" key="2">
    <source>
        <dbReference type="ARBA" id="ARBA00012720"/>
    </source>
</evidence>
<dbReference type="PANTHER" id="PTHR42697">
    <property type="entry name" value="ENDONUCLEASE 8"/>
    <property type="match status" value="1"/>
</dbReference>
<keyword evidence="8" id="KW-0238">DNA-binding</keyword>
<sequence length="278" mass="30960">MGTSTLRFDAMSTIGPAPLEQSVIEKVICRGRHIDIQWDDGIILSTSLRFTGQWHLYRVGEKWHKETHRARVVIEVSDWVAVCFDAAVVETFRAPDRGRHPQSGGVGPNVSQVRCDMAVCTRNLLQQHDKSAMVVDVLADESVISGLGNVARSETLWAVGLSPFAKIGDLSYEDCETLVETAARISRLPHDSSSSVYGRNGHRCHRCHGTIECKVQGMQQRAIFWCPDCQQRLDRRLLPTDLIQGDNTPTHPAELLFISDAIAARTKSQIVNDVRDFG</sequence>
<accession>A0A6J6BLF9</accession>
<keyword evidence="9" id="KW-0234">DNA repair</keyword>
<evidence type="ECO:0000256" key="12">
    <source>
        <dbReference type="ARBA" id="ARBA00023295"/>
    </source>
</evidence>
<dbReference type="InterPro" id="IPR015886">
    <property type="entry name" value="H2TH_FPG"/>
</dbReference>